<dbReference type="InterPro" id="IPR058059">
    <property type="entry name" value="PA3496-like"/>
</dbReference>
<name>A0A1N7IS45_9GAMM</name>
<evidence type="ECO:0000313" key="1">
    <source>
        <dbReference type="EMBL" id="SIS39912.1"/>
    </source>
</evidence>
<dbReference type="OrthoDB" id="6106783at2"/>
<evidence type="ECO:0000313" key="2">
    <source>
        <dbReference type="Proteomes" id="UP000185999"/>
    </source>
</evidence>
<accession>A0A1N7IS45</accession>
<gene>
    <name evidence="1" type="ORF">SAMN05421760_10142</name>
</gene>
<organism evidence="1 2">
    <name type="scientific">Neptunomonas antarctica</name>
    <dbReference type="NCBI Taxonomy" id="619304"/>
    <lineage>
        <taxon>Bacteria</taxon>
        <taxon>Pseudomonadati</taxon>
        <taxon>Pseudomonadota</taxon>
        <taxon>Gammaproteobacteria</taxon>
        <taxon>Oceanospirillales</taxon>
        <taxon>Oceanospirillaceae</taxon>
        <taxon>Neptunomonas</taxon>
    </lineage>
</organism>
<keyword evidence="2" id="KW-1185">Reference proteome</keyword>
<dbReference type="Proteomes" id="UP000185999">
    <property type="component" value="Unassembled WGS sequence"/>
</dbReference>
<proteinExistence type="predicted"/>
<dbReference type="AlphaFoldDB" id="A0A1N7IS45"/>
<dbReference type="NCBIfam" id="NF046101">
    <property type="entry name" value="PA3496_fam"/>
    <property type="match status" value="1"/>
</dbReference>
<dbReference type="EMBL" id="FTOE01000001">
    <property type="protein sequence ID" value="SIS39912.1"/>
    <property type="molecule type" value="Genomic_DNA"/>
</dbReference>
<reference evidence="2" key="1">
    <citation type="submission" date="2017-01" db="EMBL/GenBank/DDBJ databases">
        <authorList>
            <person name="Varghese N."/>
            <person name="Submissions S."/>
        </authorList>
    </citation>
    <scope>NUCLEOTIDE SEQUENCE [LARGE SCALE GENOMIC DNA]</scope>
    <source>
        <strain evidence="2">DSM 22306</strain>
    </source>
</reference>
<sequence length="68" mass="8345">MMKQKISHLSEVQIEIINTFMGYEDVKNLDNKKQAVKRLFRARRAIEEHRERRNLTKVIDREVWFDEL</sequence>
<protein>
    <submittedName>
        <fullName evidence="1">Uncharacterized protein</fullName>
    </submittedName>
</protein>
<dbReference type="RefSeq" id="WP_054339684.1">
    <property type="nucleotide sequence ID" value="NZ_FTOE01000001.1"/>
</dbReference>